<keyword evidence="2" id="KW-0325">Glycoprotein</keyword>
<sequence length="214" mass="24011">MQDTSIFKFKYLVPLYSSLLIVLFAGFVSSGANDLHFNDGASTADIIAGDVFFEILDPPELSYSFRVRPAKDFGAVFNDSMRFDKARLVPTVPLHSCTDIQNQEDLLGHIALSERGECSFVFKTAKAQQAGARAVIITESIDKWEDALDHLIEMVDDKMEVDVNIPAGFLLGRSGATILRTLRRLHRRYAIINLPVNMTHVPINKMNQPPWIAW</sequence>
<reference evidence="5" key="1">
    <citation type="submission" date="2015-09" db="EMBL/GenBank/DDBJ databases">
        <title>De novo assembly of Pectinophora gossypiella (Pink Bollworm) gut transcriptome.</title>
        <authorList>
            <person name="Tassone E.E."/>
        </authorList>
    </citation>
    <scope>NUCLEOTIDE SEQUENCE</scope>
</reference>
<evidence type="ECO:0000313" key="5">
    <source>
        <dbReference type="EMBL" id="JAT84818.1"/>
    </source>
</evidence>
<keyword evidence="3" id="KW-0812">Transmembrane</keyword>
<keyword evidence="3" id="KW-1133">Transmembrane helix</keyword>
<gene>
    <name evidence="5" type="ORF">g.2745</name>
</gene>
<dbReference type="SUPFAM" id="SSF52025">
    <property type="entry name" value="PA domain"/>
    <property type="match status" value="1"/>
</dbReference>
<evidence type="ECO:0000256" key="3">
    <source>
        <dbReference type="SAM" id="Phobius"/>
    </source>
</evidence>
<evidence type="ECO:0000256" key="1">
    <source>
        <dbReference type="ARBA" id="ARBA00022729"/>
    </source>
</evidence>
<dbReference type="Gene3D" id="3.50.30.30">
    <property type="match status" value="1"/>
</dbReference>
<dbReference type="InterPro" id="IPR046450">
    <property type="entry name" value="PA_dom_sf"/>
</dbReference>
<feature type="transmembrane region" description="Helical" evidence="3">
    <location>
        <begin position="12"/>
        <end position="32"/>
    </location>
</feature>
<dbReference type="InterPro" id="IPR003137">
    <property type="entry name" value="PA_domain"/>
</dbReference>
<dbReference type="OrthoDB" id="206201at2759"/>
<dbReference type="PANTHER" id="PTHR22702:SF1">
    <property type="entry name" value="PROTEASE-ASSOCIATED DOMAIN-CONTAINING PROTEIN 1"/>
    <property type="match status" value="1"/>
</dbReference>
<organism evidence="5">
    <name type="scientific">Pectinophora gossypiella</name>
    <name type="common">Cotton pink bollworm</name>
    <name type="synonym">Depressaria gossypiella</name>
    <dbReference type="NCBI Taxonomy" id="13191"/>
    <lineage>
        <taxon>Eukaryota</taxon>
        <taxon>Metazoa</taxon>
        <taxon>Ecdysozoa</taxon>
        <taxon>Arthropoda</taxon>
        <taxon>Hexapoda</taxon>
        <taxon>Insecta</taxon>
        <taxon>Pterygota</taxon>
        <taxon>Neoptera</taxon>
        <taxon>Endopterygota</taxon>
        <taxon>Lepidoptera</taxon>
        <taxon>Glossata</taxon>
        <taxon>Ditrysia</taxon>
        <taxon>Gelechioidea</taxon>
        <taxon>Gelechiidae</taxon>
        <taxon>Apatetrinae</taxon>
        <taxon>Pectinophora</taxon>
    </lineage>
</organism>
<dbReference type="AlphaFoldDB" id="A0A1E1WCV8"/>
<feature type="domain" description="PA" evidence="4">
    <location>
        <begin position="86"/>
        <end position="177"/>
    </location>
</feature>
<keyword evidence="1" id="KW-0732">Signal</keyword>
<name>A0A1E1WCV8_PECGO</name>
<dbReference type="PANTHER" id="PTHR22702">
    <property type="entry name" value="PROTEASE-ASSOCIATED DOMAIN-CONTAINING PROTEIN"/>
    <property type="match status" value="1"/>
</dbReference>
<protein>
    <recommendedName>
        <fullName evidence="4">PA domain-containing protein</fullName>
    </recommendedName>
</protein>
<evidence type="ECO:0000256" key="2">
    <source>
        <dbReference type="ARBA" id="ARBA00023180"/>
    </source>
</evidence>
<accession>A0A1E1WCV8</accession>
<dbReference type="EMBL" id="GDQN01006236">
    <property type="protein sequence ID" value="JAT84818.1"/>
    <property type="molecule type" value="Transcribed_RNA"/>
</dbReference>
<dbReference type="Pfam" id="PF02225">
    <property type="entry name" value="PA"/>
    <property type="match status" value="1"/>
</dbReference>
<keyword evidence="3" id="KW-0472">Membrane</keyword>
<evidence type="ECO:0000259" key="4">
    <source>
        <dbReference type="Pfam" id="PF02225"/>
    </source>
</evidence>
<proteinExistence type="predicted"/>